<feature type="transmembrane region" description="Helical" evidence="1">
    <location>
        <begin position="25"/>
        <end position="44"/>
    </location>
</feature>
<protein>
    <recommendedName>
        <fullName evidence="3">XRE family transcriptional regulator</fullName>
    </recommendedName>
</protein>
<dbReference type="AlphaFoldDB" id="A0A6N2U890"/>
<feature type="transmembrane region" description="Helical" evidence="1">
    <location>
        <begin position="50"/>
        <end position="67"/>
    </location>
</feature>
<evidence type="ECO:0008006" key="3">
    <source>
        <dbReference type="Google" id="ProtNLM"/>
    </source>
</evidence>
<name>A0A6N2U890_9FIRM</name>
<dbReference type="EMBL" id="CACRTG010000015">
    <property type="protein sequence ID" value="VYT14130.1"/>
    <property type="molecule type" value="Genomic_DNA"/>
</dbReference>
<evidence type="ECO:0000313" key="2">
    <source>
        <dbReference type="EMBL" id="VYT14130.1"/>
    </source>
</evidence>
<evidence type="ECO:0000256" key="1">
    <source>
        <dbReference type="SAM" id="Phobius"/>
    </source>
</evidence>
<proteinExistence type="predicted"/>
<sequence>MVGRLQEGEYTAKAKKIDRKTEKWAAIYWPLVTAVYLGYSLYTFDWGRSWIIWPVAAVFSAVLKAIFGESEEM</sequence>
<keyword evidence="1" id="KW-1133">Transmembrane helix</keyword>
<accession>A0A6N2U890</accession>
<gene>
    <name evidence="2" type="ORF">CNLFYP112_01968</name>
</gene>
<keyword evidence="1" id="KW-0472">Membrane</keyword>
<keyword evidence="1" id="KW-0812">Transmembrane</keyword>
<reference evidence="2" key="1">
    <citation type="submission" date="2019-11" db="EMBL/GenBank/DDBJ databases">
        <authorList>
            <person name="Feng L."/>
        </authorList>
    </citation>
    <scope>NUCLEOTIDE SEQUENCE</scope>
    <source>
        <strain evidence="2">CnexileLFYP112</strain>
    </source>
</reference>
<organism evidence="2">
    <name type="scientific">[Clostridium] nexile</name>
    <dbReference type="NCBI Taxonomy" id="29361"/>
    <lineage>
        <taxon>Bacteria</taxon>
        <taxon>Bacillati</taxon>
        <taxon>Bacillota</taxon>
        <taxon>Clostridia</taxon>
        <taxon>Lachnospirales</taxon>
        <taxon>Lachnospiraceae</taxon>
        <taxon>Tyzzerella</taxon>
    </lineage>
</organism>